<evidence type="ECO:0000256" key="6">
    <source>
        <dbReference type="ARBA" id="ARBA00022801"/>
    </source>
</evidence>
<keyword evidence="6" id="KW-0378">Hydrolase</keyword>
<comment type="caution">
    <text evidence="15">The sequence shown here is derived from an EMBL/GenBank/DDBJ whole genome shotgun (WGS) entry which is preliminary data.</text>
</comment>
<keyword evidence="16" id="KW-1185">Reference proteome</keyword>
<evidence type="ECO:0000256" key="4">
    <source>
        <dbReference type="ARBA" id="ARBA00022525"/>
    </source>
</evidence>
<dbReference type="GO" id="GO:0009986">
    <property type="term" value="C:cell surface"/>
    <property type="evidence" value="ECO:0007669"/>
    <property type="project" value="TreeGrafter"/>
</dbReference>
<evidence type="ECO:0000256" key="8">
    <source>
        <dbReference type="ARBA" id="ARBA00024983"/>
    </source>
</evidence>
<keyword evidence="7" id="KW-0326">Glycosidase</keyword>
<evidence type="ECO:0000313" key="16">
    <source>
        <dbReference type="Proteomes" id="UP000178129"/>
    </source>
</evidence>
<keyword evidence="4" id="KW-0964">Secreted</keyword>
<evidence type="ECO:0000256" key="14">
    <source>
        <dbReference type="SAM" id="SignalP"/>
    </source>
</evidence>
<evidence type="ECO:0000256" key="3">
    <source>
        <dbReference type="ARBA" id="ARBA00022512"/>
    </source>
</evidence>
<comment type="function">
    <text evidence="8">Beta-glucosidases are one of a number of cellulolytic enzymes involved in the degradation of cellulosic biomass. Catalyzes the last step releasing glucose from the inhibitory cellobiose.</text>
</comment>
<organism evidence="15 16">
    <name type="scientific">Rhynchosporium graminicola</name>
    <dbReference type="NCBI Taxonomy" id="2792576"/>
    <lineage>
        <taxon>Eukaryota</taxon>
        <taxon>Fungi</taxon>
        <taxon>Dikarya</taxon>
        <taxon>Ascomycota</taxon>
        <taxon>Pezizomycotina</taxon>
        <taxon>Leotiomycetes</taxon>
        <taxon>Helotiales</taxon>
        <taxon>Ploettnerulaceae</taxon>
        <taxon>Rhynchosporium</taxon>
    </lineage>
</organism>
<evidence type="ECO:0000256" key="12">
    <source>
        <dbReference type="ARBA" id="ARBA00042762"/>
    </source>
</evidence>
<name>A0A1E1LD60_9HELO</name>
<evidence type="ECO:0000256" key="13">
    <source>
        <dbReference type="SAM" id="MobiDB-lite"/>
    </source>
</evidence>
<dbReference type="GO" id="GO:0009277">
    <property type="term" value="C:fungal-type cell wall"/>
    <property type="evidence" value="ECO:0007669"/>
    <property type="project" value="TreeGrafter"/>
</dbReference>
<dbReference type="GO" id="GO:0071555">
    <property type="term" value="P:cell wall organization"/>
    <property type="evidence" value="ECO:0007669"/>
    <property type="project" value="TreeGrafter"/>
</dbReference>
<reference evidence="16" key="1">
    <citation type="submission" date="2016-03" db="EMBL/GenBank/DDBJ databases">
        <authorList>
            <person name="Ploux O."/>
        </authorList>
    </citation>
    <scope>NUCLEOTIDE SEQUENCE [LARGE SCALE GENOMIC DNA]</scope>
    <source>
        <strain evidence="16">UK7</strain>
    </source>
</reference>
<dbReference type="GO" id="GO:0005576">
    <property type="term" value="C:extracellular region"/>
    <property type="evidence" value="ECO:0007669"/>
    <property type="project" value="TreeGrafter"/>
</dbReference>
<evidence type="ECO:0000256" key="9">
    <source>
        <dbReference type="ARBA" id="ARBA00039284"/>
    </source>
</evidence>
<dbReference type="Proteomes" id="UP000178129">
    <property type="component" value="Unassembled WGS sequence"/>
</dbReference>
<dbReference type="Gene3D" id="3.20.20.80">
    <property type="entry name" value="Glycosidases"/>
    <property type="match status" value="1"/>
</dbReference>
<dbReference type="InterPro" id="IPR017853">
    <property type="entry name" value="GH"/>
</dbReference>
<evidence type="ECO:0000313" key="15">
    <source>
        <dbReference type="EMBL" id="CZT08470.1"/>
    </source>
</evidence>
<evidence type="ECO:0000256" key="11">
    <source>
        <dbReference type="ARBA" id="ARBA00041516"/>
    </source>
</evidence>
<feature type="chain" id="PRO_5009446979" description="Probable beta-glucosidase btgE" evidence="14">
    <location>
        <begin position="19"/>
        <end position="578"/>
    </location>
</feature>
<dbReference type="InterPro" id="IPR050732">
    <property type="entry name" value="Beta-glucan_modifiers"/>
</dbReference>
<dbReference type="PANTHER" id="PTHR16631:SF24">
    <property type="entry name" value="FAMILY 17 GLUCOSIDASE SCW11-RELATED"/>
    <property type="match status" value="1"/>
</dbReference>
<evidence type="ECO:0000256" key="10">
    <source>
        <dbReference type="ARBA" id="ARBA00041495"/>
    </source>
</evidence>
<dbReference type="EMBL" id="FJUW01000046">
    <property type="protein sequence ID" value="CZT08470.1"/>
    <property type="molecule type" value="Genomic_DNA"/>
</dbReference>
<keyword evidence="5 14" id="KW-0732">Signal</keyword>
<dbReference type="AlphaFoldDB" id="A0A1E1LD60"/>
<keyword evidence="3" id="KW-0134">Cell wall</keyword>
<feature type="region of interest" description="Disordered" evidence="13">
    <location>
        <begin position="286"/>
        <end position="317"/>
    </location>
</feature>
<dbReference type="PANTHER" id="PTHR16631">
    <property type="entry name" value="GLUCAN 1,3-BETA-GLUCOSIDASE"/>
    <property type="match status" value="1"/>
</dbReference>
<comment type="subcellular location">
    <subcellularLocation>
        <location evidence="1">Secreted</location>
        <location evidence="1">Cell wall</location>
    </subcellularLocation>
</comment>
<dbReference type="SUPFAM" id="SSF51445">
    <property type="entry name" value="(Trans)glycosidases"/>
    <property type="match status" value="1"/>
</dbReference>
<gene>
    <name evidence="15" type="ORF">RCO7_08198</name>
</gene>
<comment type="similarity">
    <text evidence="2">Belongs to the glycosyl hydrolase 17 family.</text>
</comment>
<sequence length="578" mass="59689">MKAGFVAVAAALVASAAAQPGKQHARRHAHEAFHERGVHPDGAAITGTGSAPESTCGCTTIYKTITGEGSLIFPPAPTYAPNTTIPVPSTTSPAPVVPTPQITVCPTPGVYTIPATTITVTNTTTVCGATSTHIPPGVHTGGGVTTVVTNATTVVCPYAAVETNGNVTTSIIKTTTYVCPTPGIYTIAPFTTTANASTIWVYPTPVTYPPGNYTQPETVTTITKTNYVVVCPFTSVGPVSTSAPAPAPTPSYVAAVVPTYAPAPIVPSPAPKPVSTYKAEVPTYAPAPVVSPPTKPSTPPVVSPPKSSPKPHDHLGSSGTKWAMTYSPYSDAGQCKDKATVAADIARIARAGFSTVRMYSTDCSGLENIGSACETHNLKIILGVFISHTGIAAAQEQVTDIVHWKKWGMVELFVVGNEAIFSGAASGSDLAPFIVSCKQALQAAGYNGPVTTTEPLDVWQKNTAVLCPVVDVVGCNIHSFFNAETDAEHAGEFVASQLKIVDKLCPGKSGLNLETGWPSAGISNNKAVPGKAEQAIAIKGISAAAGGRSVMFSMINDLWKDPGAFGCERSWGAIQIFE</sequence>
<accession>A0A1E1LD60</accession>
<dbReference type="GO" id="GO:0042973">
    <property type="term" value="F:glucan endo-1,3-beta-D-glucosidase activity"/>
    <property type="evidence" value="ECO:0007669"/>
    <property type="project" value="TreeGrafter"/>
</dbReference>
<evidence type="ECO:0000256" key="1">
    <source>
        <dbReference type="ARBA" id="ARBA00004191"/>
    </source>
</evidence>
<feature type="compositionally biased region" description="Pro residues" evidence="13">
    <location>
        <begin position="289"/>
        <end position="308"/>
    </location>
</feature>
<feature type="signal peptide" evidence="14">
    <location>
        <begin position="1"/>
        <end position="18"/>
    </location>
</feature>
<dbReference type="STRING" id="914237.A0A1E1LD60"/>
<evidence type="ECO:0000256" key="7">
    <source>
        <dbReference type="ARBA" id="ARBA00023295"/>
    </source>
</evidence>
<dbReference type="InParanoid" id="A0A1E1LD60"/>
<evidence type="ECO:0000256" key="5">
    <source>
        <dbReference type="ARBA" id="ARBA00022729"/>
    </source>
</evidence>
<proteinExistence type="inferred from homology"/>
<protein>
    <recommendedName>
        <fullName evidence="9">Probable beta-glucosidase btgE</fullName>
    </recommendedName>
    <alternativeName>
        <fullName evidence="10">Beta-D-glucoside glucohydrolase btgE</fullName>
    </alternativeName>
    <alternativeName>
        <fullName evidence="12">Cellobiase btgE</fullName>
    </alternativeName>
    <alternativeName>
        <fullName evidence="11">Gentiobiase btgE</fullName>
    </alternativeName>
</protein>
<evidence type="ECO:0000256" key="2">
    <source>
        <dbReference type="ARBA" id="ARBA00008773"/>
    </source>
</evidence>